<dbReference type="InterPro" id="IPR000679">
    <property type="entry name" value="Znf_GATA"/>
</dbReference>
<evidence type="ECO:0000256" key="12">
    <source>
        <dbReference type="PROSITE-ProRule" id="PRU00094"/>
    </source>
</evidence>
<dbReference type="PROSITE" id="PS50114">
    <property type="entry name" value="GATA_ZN_FINGER_2"/>
    <property type="match status" value="1"/>
</dbReference>
<dbReference type="SMART" id="SM00401">
    <property type="entry name" value="ZnF_GATA"/>
    <property type="match status" value="1"/>
</dbReference>
<accession>A0A9Q1QIB9</accession>
<comment type="caution">
    <text evidence="15">The sequence shown here is derived from an EMBL/GenBank/DDBJ whole genome shotgun (WGS) entry which is preliminary data.</text>
</comment>
<feature type="region of interest" description="Disordered" evidence="13">
    <location>
        <begin position="293"/>
        <end position="314"/>
    </location>
</feature>
<keyword evidence="8 11" id="KW-0010">Activator</keyword>
<proteinExistence type="inferred from homology"/>
<dbReference type="PANTHER" id="PTHR45658">
    <property type="entry name" value="GATA TRANSCRIPTION FACTOR"/>
    <property type="match status" value="1"/>
</dbReference>
<evidence type="ECO:0000313" key="15">
    <source>
        <dbReference type="EMBL" id="KAJ8443638.1"/>
    </source>
</evidence>
<dbReference type="CDD" id="cd00202">
    <property type="entry name" value="ZnF_GATA"/>
    <property type="match status" value="1"/>
</dbReference>
<dbReference type="Gene3D" id="3.30.50.10">
    <property type="entry name" value="Erythroid Transcription Factor GATA-1, subunit A"/>
    <property type="match status" value="1"/>
</dbReference>
<evidence type="ECO:0000256" key="13">
    <source>
        <dbReference type="SAM" id="MobiDB-lite"/>
    </source>
</evidence>
<comment type="function">
    <text evidence="11">Transcriptional activator that specifically binds 5'-GATA-3' or 5'-GAT-3' motifs within gene promoters.</text>
</comment>
<evidence type="ECO:0000256" key="9">
    <source>
        <dbReference type="ARBA" id="ARBA00023163"/>
    </source>
</evidence>
<dbReference type="EMBL" id="JAKOGI010000115">
    <property type="protein sequence ID" value="KAJ8443638.1"/>
    <property type="molecule type" value="Genomic_DNA"/>
</dbReference>
<feature type="compositionally biased region" description="Low complexity" evidence="13">
    <location>
        <begin position="181"/>
        <end position="200"/>
    </location>
</feature>
<dbReference type="PROSITE" id="PS00344">
    <property type="entry name" value="GATA_ZN_FINGER_1"/>
    <property type="match status" value="1"/>
</dbReference>
<dbReference type="SUPFAM" id="SSF57716">
    <property type="entry name" value="Glucocorticoid receptor-like (DNA-binding domain)"/>
    <property type="match status" value="1"/>
</dbReference>
<dbReference type="GO" id="GO:0045893">
    <property type="term" value="P:positive regulation of DNA-templated transcription"/>
    <property type="evidence" value="ECO:0007669"/>
    <property type="project" value="InterPro"/>
</dbReference>
<feature type="region of interest" description="Disordered" evidence="13">
    <location>
        <begin position="69"/>
        <end position="89"/>
    </location>
</feature>
<dbReference type="GO" id="GO:0005634">
    <property type="term" value="C:nucleus"/>
    <property type="evidence" value="ECO:0007669"/>
    <property type="project" value="UniProtKB-SubCell"/>
</dbReference>
<evidence type="ECO:0000256" key="4">
    <source>
        <dbReference type="ARBA" id="ARBA00022771"/>
    </source>
</evidence>
<dbReference type="InterPro" id="IPR016679">
    <property type="entry name" value="TF_GATA_pln"/>
</dbReference>
<evidence type="ECO:0000256" key="2">
    <source>
        <dbReference type="ARBA" id="ARBA00005694"/>
    </source>
</evidence>
<keyword evidence="4 12" id="KW-0863">Zinc-finger</keyword>
<dbReference type="GO" id="GO:0043565">
    <property type="term" value="F:sequence-specific DNA binding"/>
    <property type="evidence" value="ECO:0007669"/>
    <property type="project" value="InterPro"/>
</dbReference>
<name>A0A9Q1QIB9_9CARY</name>
<dbReference type="FunFam" id="3.30.50.10:FF:000018">
    <property type="entry name" value="GATA transcription factor"/>
    <property type="match status" value="1"/>
</dbReference>
<dbReference type="Proteomes" id="UP001153076">
    <property type="component" value="Unassembled WGS sequence"/>
</dbReference>
<gene>
    <name evidence="15" type="ORF">Cgig2_019620</name>
</gene>
<dbReference type="Pfam" id="PF00320">
    <property type="entry name" value="GATA"/>
    <property type="match status" value="1"/>
</dbReference>
<keyword evidence="3" id="KW-0479">Metal-binding</keyword>
<keyword evidence="10 11" id="KW-0539">Nucleus</keyword>
<evidence type="ECO:0000256" key="10">
    <source>
        <dbReference type="ARBA" id="ARBA00023242"/>
    </source>
</evidence>
<comment type="subcellular location">
    <subcellularLocation>
        <location evidence="1 11">Nucleus</location>
    </subcellularLocation>
</comment>
<dbReference type="InterPro" id="IPR013088">
    <property type="entry name" value="Znf_NHR/GATA"/>
</dbReference>
<dbReference type="PIRSF" id="PIRSF016992">
    <property type="entry name" value="TF_GATA_plant"/>
    <property type="match status" value="1"/>
</dbReference>
<keyword evidence="7 11" id="KW-0238">DNA-binding</keyword>
<keyword evidence="9 11" id="KW-0804">Transcription</keyword>
<comment type="similarity">
    <text evidence="2 11">Belongs to the type IV zinc-finger family. Class A subfamily.</text>
</comment>
<keyword evidence="5" id="KW-0862">Zinc</keyword>
<evidence type="ECO:0000256" key="3">
    <source>
        <dbReference type="ARBA" id="ARBA00022723"/>
    </source>
</evidence>
<protein>
    <recommendedName>
        <fullName evidence="11">GATA transcription factor</fullName>
    </recommendedName>
</protein>
<evidence type="ECO:0000256" key="1">
    <source>
        <dbReference type="ARBA" id="ARBA00004123"/>
    </source>
</evidence>
<feature type="domain" description="GATA-type" evidence="14">
    <location>
        <begin position="223"/>
        <end position="259"/>
    </location>
</feature>
<evidence type="ECO:0000313" key="16">
    <source>
        <dbReference type="Proteomes" id="UP001153076"/>
    </source>
</evidence>
<evidence type="ECO:0000256" key="5">
    <source>
        <dbReference type="ARBA" id="ARBA00022833"/>
    </source>
</evidence>
<dbReference type="AlphaFoldDB" id="A0A9Q1QIB9"/>
<evidence type="ECO:0000259" key="14">
    <source>
        <dbReference type="PROSITE" id="PS50114"/>
    </source>
</evidence>
<sequence length="314" mass="33575">MECVMKGGFFVAKQEDISKFSPSNAAAGGGAAAVSGEDFFVDELLNLDGDNTAEEEKDDNGVVLGVKNEPFEENRPSNTQKASVFLSPPPLEIDSAKDDFGSVLSVPAEEADLEWLSQFVEESFSTFSTPYPAGFGPISEKPKPRPEPDPGAPKSLSFTTPVALSKARRSKRTRTGCRVWSSTLAEPASSSSSTASSSPSSPDPDHIPARKQRKREAASGSGGGPPRRCSHCGVQKTPQWRTGPLGAKTLCNACGVRYKSGRLLPEYRPACSPTFSSELHSNSHRKVLEMRKKKETTMAGQPESSLAHPVPSFG</sequence>
<dbReference type="GO" id="GO:0030154">
    <property type="term" value="P:cell differentiation"/>
    <property type="evidence" value="ECO:0007669"/>
    <property type="project" value="TreeGrafter"/>
</dbReference>
<evidence type="ECO:0000256" key="7">
    <source>
        <dbReference type="ARBA" id="ARBA00023125"/>
    </source>
</evidence>
<dbReference type="InterPro" id="IPR051140">
    <property type="entry name" value="GATA_TF"/>
</dbReference>
<reference evidence="15" key="1">
    <citation type="submission" date="2022-04" db="EMBL/GenBank/DDBJ databases">
        <title>Carnegiea gigantea Genome sequencing and assembly v2.</title>
        <authorList>
            <person name="Copetti D."/>
            <person name="Sanderson M.J."/>
            <person name="Burquez A."/>
            <person name="Wojciechowski M.F."/>
        </authorList>
    </citation>
    <scope>NUCLEOTIDE SEQUENCE</scope>
    <source>
        <strain evidence="15">SGP5-SGP5p</strain>
        <tissue evidence="15">Aerial part</tissue>
    </source>
</reference>
<keyword evidence="16" id="KW-1185">Reference proteome</keyword>
<dbReference type="PANTHER" id="PTHR45658:SF92">
    <property type="entry name" value="GATA TRANSCRIPTION FACTOR 5"/>
    <property type="match status" value="1"/>
</dbReference>
<evidence type="ECO:0000256" key="6">
    <source>
        <dbReference type="ARBA" id="ARBA00023015"/>
    </source>
</evidence>
<organism evidence="15 16">
    <name type="scientific">Carnegiea gigantea</name>
    <dbReference type="NCBI Taxonomy" id="171969"/>
    <lineage>
        <taxon>Eukaryota</taxon>
        <taxon>Viridiplantae</taxon>
        <taxon>Streptophyta</taxon>
        <taxon>Embryophyta</taxon>
        <taxon>Tracheophyta</taxon>
        <taxon>Spermatophyta</taxon>
        <taxon>Magnoliopsida</taxon>
        <taxon>eudicotyledons</taxon>
        <taxon>Gunneridae</taxon>
        <taxon>Pentapetalae</taxon>
        <taxon>Caryophyllales</taxon>
        <taxon>Cactineae</taxon>
        <taxon>Cactaceae</taxon>
        <taxon>Cactoideae</taxon>
        <taxon>Echinocereeae</taxon>
        <taxon>Carnegiea</taxon>
    </lineage>
</organism>
<feature type="compositionally biased region" description="Basic residues" evidence="13">
    <location>
        <begin position="166"/>
        <end position="175"/>
    </location>
</feature>
<keyword evidence="6 11" id="KW-0805">Transcription regulation</keyword>
<dbReference type="GO" id="GO:0008270">
    <property type="term" value="F:zinc ion binding"/>
    <property type="evidence" value="ECO:0007669"/>
    <property type="project" value="UniProtKB-KW"/>
</dbReference>
<dbReference type="OrthoDB" id="2162994at2759"/>
<evidence type="ECO:0000256" key="11">
    <source>
        <dbReference type="PIRNR" id="PIRNR016992"/>
    </source>
</evidence>
<feature type="region of interest" description="Disordered" evidence="13">
    <location>
        <begin position="130"/>
        <end position="241"/>
    </location>
</feature>
<evidence type="ECO:0000256" key="8">
    <source>
        <dbReference type="ARBA" id="ARBA00023159"/>
    </source>
</evidence>